<dbReference type="InterPro" id="IPR036259">
    <property type="entry name" value="MFS_trans_sf"/>
</dbReference>
<keyword evidence="1" id="KW-1133">Transmembrane helix</keyword>
<gene>
    <name evidence="2" type="ORF">QQA45_03775</name>
</gene>
<feature type="transmembrane region" description="Helical" evidence="1">
    <location>
        <begin position="254"/>
        <end position="277"/>
    </location>
</feature>
<feature type="transmembrane region" description="Helical" evidence="1">
    <location>
        <begin position="289"/>
        <end position="309"/>
    </location>
</feature>
<protein>
    <submittedName>
        <fullName evidence="2">Glycoside-pentoside-hexuronide (GPH):cation symporter</fullName>
    </submittedName>
</protein>
<evidence type="ECO:0000313" key="3">
    <source>
        <dbReference type="Proteomes" id="UP001225134"/>
    </source>
</evidence>
<dbReference type="InterPro" id="IPR039672">
    <property type="entry name" value="MFS_2"/>
</dbReference>
<feature type="transmembrane region" description="Helical" evidence="1">
    <location>
        <begin position="83"/>
        <end position="102"/>
    </location>
</feature>
<dbReference type="EMBL" id="JASSPP010000005">
    <property type="protein sequence ID" value="MDK9580632.1"/>
    <property type="molecule type" value="Genomic_DNA"/>
</dbReference>
<feature type="transmembrane region" description="Helical" evidence="1">
    <location>
        <begin position="341"/>
        <end position="365"/>
    </location>
</feature>
<comment type="caution">
    <text evidence="2">The sequence shown here is derived from an EMBL/GenBank/DDBJ whole genome shotgun (WGS) entry which is preliminary data.</text>
</comment>
<dbReference type="Gene3D" id="1.20.1250.20">
    <property type="entry name" value="MFS general substrate transporter like domains"/>
    <property type="match status" value="2"/>
</dbReference>
<evidence type="ECO:0000313" key="2">
    <source>
        <dbReference type="EMBL" id="MDK9580632.1"/>
    </source>
</evidence>
<dbReference type="SUPFAM" id="SSF103473">
    <property type="entry name" value="MFS general substrate transporter"/>
    <property type="match status" value="1"/>
</dbReference>
<organism evidence="2 3">
    <name type="scientific">Sneathia sanguinegens</name>
    <dbReference type="NCBI Taxonomy" id="40543"/>
    <lineage>
        <taxon>Bacteria</taxon>
        <taxon>Fusobacteriati</taxon>
        <taxon>Fusobacteriota</taxon>
        <taxon>Fusobacteriia</taxon>
        <taxon>Fusobacteriales</taxon>
        <taxon>Leptotrichiaceae</taxon>
        <taxon>Sneathia</taxon>
    </lineage>
</organism>
<dbReference type="PANTHER" id="PTHR11328:SF24">
    <property type="entry name" value="MAJOR FACILITATOR SUPERFAMILY (MFS) PROFILE DOMAIN-CONTAINING PROTEIN"/>
    <property type="match status" value="1"/>
</dbReference>
<keyword evidence="1" id="KW-0472">Membrane</keyword>
<feature type="transmembrane region" description="Helical" evidence="1">
    <location>
        <begin position="427"/>
        <end position="452"/>
    </location>
</feature>
<dbReference type="InterPro" id="IPR001927">
    <property type="entry name" value="Na/Gal_symport"/>
</dbReference>
<reference evidence="2 3" key="1">
    <citation type="submission" date="2023-06" db="EMBL/GenBank/DDBJ databases">
        <title>Antibody response to the Sneathia vaginalis cytopathogenic toxin A during pregnancy.</title>
        <authorList>
            <person name="Mccoy Z.T."/>
            <person name="Serrano M.G."/>
            <person name="Spaine K."/>
            <person name="Edwards D.J."/>
            <person name="Buck G.A."/>
            <person name="Jefferson K."/>
        </authorList>
    </citation>
    <scope>NUCLEOTIDE SEQUENCE [LARGE SCALE GENOMIC DNA]</scope>
    <source>
        <strain evidence="2 3">CCUG 42621</strain>
    </source>
</reference>
<keyword evidence="3" id="KW-1185">Reference proteome</keyword>
<feature type="transmembrane region" description="Helical" evidence="1">
    <location>
        <begin position="394"/>
        <end position="412"/>
    </location>
</feature>
<keyword evidence="1" id="KW-0812">Transmembrane</keyword>
<name>A0ABT7HKS7_9FUSO</name>
<feature type="transmembrane region" description="Helical" evidence="1">
    <location>
        <begin position="114"/>
        <end position="133"/>
    </location>
</feature>
<accession>A0ABT7HKS7</accession>
<feature type="transmembrane region" description="Helical" evidence="1">
    <location>
        <begin position="43"/>
        <end position="62"/>
    </location>
</feature>
<dbReference type="Proteomes" id="UP001225134">
    <property type="component" value="Unassembled WGS sequence"/>
</dbReference>
<dbReference type="Pfam" id="PF13347">
    <property type="entry name" value="MFS_2"/>
    <property type="match status" value="1"/>
</dbReference>
<dbReference type="CDD" id="cd17332">
    <property type="entry name" value="MFS_MelB_like"/>
    <property type="match status" value="1"/>
</dbReference>
<proteinExistence type="predicted"/>
<feature type="transmembrane region" description="Helical" evidence="1">
    <location>
        <begin position="316"/>
        <end position="335"/>
    </location>
</feature>
<dbReference type="RefSeq" id="WP_285152925.1">
    <property type="nucleotide sequence ID" value="NZ_JASSPP010000005.1"/>
</dbReference>
<feature type="transmembrane region" description="Helical" evidence="1">
    <location>
        <begin position="196"/>
        <end position="213"/>
    </location>
</feature>
<dbReference type="NCBIfam" id="TIGR00792">
    <property type="entry name" value="gph"/>
    <property type="match status" value="1"/>
</dbReference>
<dbReference type="PANTHER" id="PTHR11328">
    <property type="entry name" value="MAJOR FACILITATOR SUPERFAMILY DOMAIN-CONTAINING PROTEIN"/>
    <property type="match status" value="1"/>
</dbReference>
<evidence type="ECO:0000256" key="1">
    <source>
        <dbReference type="SAM" id="Phobius"/>
    </source>
</evidence>
<sequence length="474" mass="52683">MKVNRKFGLIDKLAYMSGDLANDLSFMFVMMYLMVFYTKVLGVSGAVVGILFLIARVVDAFTDIGMGRIVDVISPKKEGKFRFWIKYVAPFVCLAAFLLFVYVVKDFSMPVKIAYIFVTYILWGSICYTAINIPYGSMASVISTDPVDRASLSIYRTVGSQIATLLIAYAVPKVIFVEKIINGKAENVISPQKFTMIAAVFAILAFIFYMLCYKFSIERVEISASEPKNSEKKSIITEIKKIARGLKINKSLQVFLIFSIIYLLTTMLGNALSAYLYIDYFKSKEVLAYSGMVGAILTFIISPIAGIIVQKIGKKNSGAIGLLISGIIYLILYVVKLTNVWTFFICFVLCTIGISYFNIIVWAFITDIIDDQEVRTGCREDGTVYAVYSFSRKLGHALAGGMTGFALSYIGYNSSAILQTASVERGIYSVFTLVGGLGCVICGLILFFIYPLGVKQVKENTRILESRREEKSAK</sequence>